<evidence type="ECO:0000256" key="5">
    <source>
        <dbReference type="ARBA" id="ARBA00022786"/>
    </source>
</evidence>
<evidence type="ECO:0000256" key="6">
    <source>
        <dbReference type="ARBA" id="ARBA00022801"/>
    </source>
</evidence>
<dbReference type="SUPFAM" id="SSF54001">
    <property type="entry name" value="Cysteine proteinases"/>
    <property type="match status" value="1"/>
</dbReference>
<dbReference type="CDD" id="cd09617">
    <property type="entry name" value="Peptidase_C12_UCH37_BAP1"/>
    <property type="match status" value="1"/>
</dbReference>
<dbReference type="InterPro" id="IPR036959">
    <property type="entry name" value="Peptidase_C12_UCH_sf"/>
</dbReference>
<keyword evidence="4 10" id="KW-0645">Protease</keyword>
<comment type="catalytic activity">
    <reaction evidence="1 10">
        <text>Thiol-dependent hydrolysis of ester, thioester, amide, peptide and isopeptide bonds formed by the C-terminal Gly of ubiquitin (a 76-residue protein attached to proteins as an intracellular targeting signal).</text>
        <dbReference type="EC" id="3.4.19.12"/>
    </reaction>
</comment>
<dbReference type="GO" id="GO:0004843">
    <property type="term" value="F:cysteine-type deubiquitinase activity"/>
    <property type="evidence" value="ECO:0007669"/>
    <property type="project" value="UniProtKB-UniRule"/>
</dbReference>
<evidence type="ECO:0000256" key="9">
    <source>
        <dbReference type="PIRSR" id="PIRSR038120-2"/>
    </source>
</evidence>
<evidence type="ECO:0000313" key="14">
    <source>
        <dbReference type="Proteomes" id="UP000281468"/>
    </source>
</evidence>
<evidence type="ECO:0000256" key="11">
    <source>
        <dbReference type="SAM" id="MobiDB-lite"/>
    </source>
</evidence>
<dbReference type="Gene3D" id="1.20.58.860">
    <property type="match status" value="1"/>
</dbReference>
<dbReference type="Proteomes" id="UP000281468">
    <property type="component" value="Unassembled WGS sequence"/>
</dbReference>
<dbReference type="GO" id="GO:0005737">
    <property type="term" value="C:cytoplasm"/>
    <property type="evidence" value="ECO:0007669"/>
    <property type="project" value="TreeGrafter"/>
</dbReference>
<evidence type="ECO:0000256" key="2">
    <source>
        <dbReference type="ARBA" id="ARBA00009326"/>
    </source>
</evidence>
<dbReference type="InterPro" id="IPR017390">
    <property type="entry name" value="Ubiquitinyl_hydrolase_UCH37"/>
</dbReference>
<evidence type="ECO:0000256" key="10">
    <source>
        <dbReference type="PROSITE-ProRule" id="PRU01393"/>
    </source>
</evidence>
<gene>
    <name evidence="13" type="ORF">D0862_08627</name>
</gene>
<evidence type="ECO:0000256" key="3">
    <source>
        <dbReference type="ARBA" id="ARBA00012759"/>
    </source>
</evidence>
<feature type="domain" description="UCH catalytic" evidence="12">
    <location>
        <begin position="50"/>
        <end position="288"/>
    </location>
</feature>
<dbReference type="InterPro" id="IPR041507">
    <property type="entry name" value="UCH_C"/>
</dbReference>
<evidence type="ECO:0000259" key="12">
    <source>
        <dbReference type="PROSITE" id="PS52048"/>
    </source>
</evidence>
<dbReference type="AlphaFoldDB" id="A0A3M7G4C8"/>
<organism evidence="13 14">
    <name type="scientific">Hortaea werneckii</name>
    <name type="common">Black yeast</name>
    <name type="synonym">Cladosporium werneckii</name>
    <dbReference type="NCBI Taxonomy" id="91943"/>
    <lineage>
        <taxon>Eukaryota</taxon>
        <taxon>Fungi</taxon>
        <taxon>Dikarya</taxon>
        <taxon>Ascomycota</taxon>
        <taxon>Pezizomycotina</taxon>
        <taxon>Dothideomycetes</taxon>
        <taxon>Dothideomycetidae</taxon>
        <taxon>Mycosphaerellales</taxon>
        <taxon>Teratosphaeriaceae</taxon>
        <taxon>Hortaea</taxon>
    </lineage>
</organism>
<dbReference type="EC" id="3.4.19.12" evidence="3 10"/>
<feature type="active site" description="Nucleophile" evidence="8 10">
    <location>
        <position position="144"/>
    </location>
</feature>
<dbReference type="Gene3D" id="3.40.532.10">
    <property type="entry name" value="Peptidase C12, ubiquitin carboxyl-terminal hydrolase"/>
    <property type="match status" value="1"/>
</dbReference>
<comment type="caution">
    <text evidence="13">The sequence shown here is derived from an EMBL/GenBank/DDBJ whole genome shotgun (WGS) entry which is preliminary data.</text>
</comment>
<keyword evidence="7 10" id="KW-0788">Thiol protease</keyword>
<feature type="site" description="Transition state stabilizer" evidence="10">
    <location>
        <position position="138"/>
    </location>
</feature>
<dbReference type="InterPro" id="IPR038765">
    <property type="entry name" value="Papain-like_cys_pep_sf"/>
</dbReference>
<dbReference type="GO" id="GO:0006511">
    <property type="term" value="P:ubiquitin-dependent protein catabolic process"/>
    <property type="evidence" value="ECO:0007669"/>
    <property type="project" value="UniProtKB-UniRule"/>
</dbReference>
<reference evidence="13 14" key="1">
    <citation type="journal article" date="2018" name="BMC Genomics">
        <title>Genomic evidence for intraspecific hybridization in a clonal and extremely halotolerant yeast.</title>
        <authorList>
            <person name="Gostincar C."/>
            <person name="Stajich J.E."/>
            <person name="Zupancic J."/>
            <person name="Zalar P."/>
            <person name="Gunde-Cimerman N."/>
        </authorList>
    </citation>
    <scope>NUCLEOTIDE SEQUENCE [LARGE SCALE GENOMIC DNA]</scope>
    <source>
        <strain evidence="13 14">EXF-171</strain>
    </source>
</reference>
<evidence type="ECO:0000256" key="1">
    <source>
        <dbReference type="ARBA" id="ARBA00000707"/>
    </source>
</evidence>
<dbReference type="Pfam" id="PF18031">
    <property type="entry name" value="UCH_C"/>
    <property type="match status" value="1"/>
</dbReference>
<feature type="site" description="Important for enzyme activity" evidence="9 10">
    <location>
        <position position="239"/>
    </location>
</feature>
<evidence type="ECO:0000256" key="7">
    <source>
        <dbReference type="ARBA" id="ARBA00022807"/>
    </source>
</evidence>
<feature type="active site" description="Proton donor" evidence="8 10">
    <location>
        <position position="224"/>
    </location>
</feature>
<dbReference type="PANTHER" id="PTHR10589:SF16">
    <property type="entry name" value="UBIQUITIN CARBOXYL-TERMINAL HYDROLASE ISOZYME L5"/>
    <property type="match status" value="1"/>
</dbReference>
<dbReference type="PIRSF" id="PIRSF038120">
    <property type="entry name" value="Ubiquitinyl_hydrolase_UCH37"/>
    <property type="match status" value="1"/>
</dbReference>
<accession>A0A3M7G4C8</accession>
<keyword evidence="5 10" id="KW-0833">Ubl conjugation pathway</keyword>
<protein>
    <recommendedName>
        <fullName evidence="3 10">ubiquitinyl hydrolase 1</fullName>
        <ecNumber evidence="3 10">3.4.19.12</ecNumber>
    </recommendedName>
</protein>
<feature type="region of interest" description="Disordered" evidence="11">
    <location>
        <begin position="346"/>
        <end position="376"/>
    </location>
</feature>
<dbReference type="EMBL" id="QWIQ01000296">
    <property type="protein sequence ID" value="RMY96019.1"/>
    <property type="molecule type" value="Genomic_DNA"/>
</dbReference>
<dbReference type="PANTHER" id="PTHR10589">
    <property type="entry name" value="UBIQUITIN CARBOXYL-TERMINAL HYDROLASE"/>
    <property type="match status" value="1"/>
</dbReference>
<dbReference type="Pfam" id="PF01088">
    <property type="entry name" value="Peptidase_C12"/>
    <property type="match status" value="1"/>
</dbReference>
<feature type="compositionally biased region" description="Basic and acidic residues" evidence="11">
    <location>
        <begin position="346"/>
        <end position="369"/>
    </location>
</feature>
<evidence type="ECO:0000256" key="4">
    <source>
        <dbReference type="ARBA" id="ARBA00022670"/>
    </source>
</evidence>
<evidence type="ECO:0000313" key="13">
    <source>
        <dbReference type="EMBL" id="RMY96019.1"/>
    </source>
</evidence>
<proteinExistence type="inferred from homology"/>
<sequence>MSGGWNTIESGMVAMAFMSFYVSRTPLTLLNCNRRRPFAIPFRIPCNEDILTDLVGKQGVFTYLIESLGVKNVQFEELISLDAESLQQLNPIGVIFLFKYPTGEKSSRDKPLDGDFDYSVLSDQPTNPDAEPVWFAAQTIQNACGTQALLSVLLNKDGAEDGKVDIGPNLKDFKDFTSAFPSDLRGEALSNSDIIRDVHNSFARSSPFVSDESRMATEDDDVYHFIAYTSINSTLYELDGLQPAPIRHGDPGACPPEIFSDAVVPVLQRRIARYPPTEIRFNLLAMCKDLRIQAKEIGDQEMLAREEQKRREWRWENALRRHNFVGFVGEVMKGVTAQKVKDGSYEKWVEDAKTSTRKRVEDRQKRGQQGDEMDVS</sequence>
<dbReference type="InterPro" id="IPR001578">
    <property type="entry name" value="Peptidase_C12_UCH"/>
</dbReference>
<comment type="similarity">
    <text evidence="2 10">Belongs to the peptidase C12 family.</text>
</comment>
<keyword evidence="6 10" id="KW-0378">Hydrolase</keyword>
<dbReference type="GO" id="GO:0016579">
    <property type="term" value="P:protein deubiquitination"/>
    <property type="evidence" value="ECO:0007669"/>
    <property type="project" value="InterPro"/>
</dbReference>
<name>A0A3M7G4C8_HORWE</name>
<dbReference type="PROSITE" id="PS52048">
    <property type="entry name" value="UCH_DOMAIN"/>
    <property type="match status" value="1"/>
</dbReference>
<evidence type="ECO:0000256" key="8">
    <source>
        <dbReference type="PIRSR" id="PIRSR038120-1"/>
    </source>
</evidence>